<sequence length="282" mass="30146">MHPPHPGAHIKEVEGVGIDTTSPLTNWQVAQLHPRISSACHPLCEATAATRVLDLKARDFCRLLGTAAPQDQTFFFSFFLRAEPTEGEQESSSRCSCSRSGSQSLCPVAAAGRTSAAQPTGCLYTTTCASRLQLAQRRKVETQSRAGVVGDPSRNGGGTGINRLLAVGAASATLGATFGAVTVGLHSTRPLELELRSYRSQTYASKDPAPIRRSPSTATPAASTAESIGFPMISRNTRWHHIKHAYAGPAIAGPGEQREDTARDATWTLSNNPKQRSVNRKR</sequence>
<keyword evidence="3" id="KW-1185">Reference proteome</keyword>
<feature type="compositionally biased region" description="Polar residues" evidence="1">
    <location>
        <begin position="267"/>
        <end position="276"/>
    </location>
</feature>
<feature type="compositionally biased region" description="Low complexity" evidence="1">
    <location>
        <begin position="214"/>
        <end position="225"/>
    </location>
</feature>
<evidence type="ECO:0000313" key="2">
    <source>
        <dbReference type="EMBL" id="KAJ7193786.1"/>
    </source>
</evidence>
<feature type="region of interest" description="Disordered" evidence="1">
    <location>
        <begin position="202"/>
        <end position="225"/>
    </location>
</feature>
<protein>
    <submittedName>
        <fullName evidence="2">Uncharacterized protein</fullName>
    </submittedName>
</protein>
<gene>
    <name evidence="2" type="ORF">GGX14DRAFT_405161</name>
</gene>
<reference evidence="2" key="1">
    <citation type="submission" date="2023-03" db="EMBL/GenBank/DDBJ databases">
        <title>Massive genome expansion in bonnet fungi (Mycena s.s.) driven by repeated elements and novel gene families across ecological guilds.</title>
        <authorList>
            <consortium name="Lawrence Berkeley National Laboratory"/>
            <person name="Harder C.B."/>
            <person name="Miyauchi S."/>
            <person name="Viragh M."/>
            <person name="Kuo A."/>
            <person name="Thoen E."/>
            <person name="Andreopoulos B."/>
            <person name="Lu D."/>
            <person name="Skrede I."/>
            <person name="Drula E."/>
            <person name="Henrissat B."/>
            <person name="Morin E."/>
            <person name="Kohler A."/>
            <person name="Barry K."/>
            <person name="LaButti K."/>
            <person name="Morin E."/>
            <person name="Salamov A."/>
            <person name="Lipzen A."/>
            <person name="Mereny Z."/>
            <person name="Hegedus B."/>
            <person name="Baldrian P."/>
            <person name="Stursova M."/>
            <person name="Weitz H."/>
            <person name="Taylor A."/>
            <person name="Grigoriev I.V."/>
            <person name="Nagy L.G."/>
            <person name="Martin F."/>
            <person name="Kauserud H."/>
        </authorList>
    </citation>
    <scope>NUCLEOTIDE SEQUENCE</scope>
    <source>
        <strain evidence="2">9144</strain>
    </source>
</reference>
<name>A0AAD6XZG6_9AGAR</name>
<dbReference type="EMBL" id="JARJCW010000104">
    <property type="protein sequence ID" value="KAJ7193786.1"/>
    <property type="molecule type" value="Genomic_DNA"/>
</dbReference>
<accession>A0AAD6XZG6</accession>
<comment type="caution">
    <text evidence="2">The sequence shown here is derived from an EMBL/GenBank/DDBJ whole genome shotgun (WGS) entry which is preliminary data.</text>
</comment>
<evidence type="ECO:0000256" key="1">
    <source>
        <dbReference type="SAM" id="MobiDB-lite"/>
    </source>
</evidence>
<feature type="region of interest" description="Disordered" evidence="1">
    <location>
        <begin position="248"/>
        <end position="282"/>
    </location>
</feature>
<dbReference type="AlphaFoldDB" id="A0AAD6XZG6"/>
<evidence type="ECO:0000313" key="3">
    <source>
        <dbReference type="Proteomes" id="UP001219525"/>
    </source>
</evidence>
<dbReference type="Proteomes" id="UP001219525">
    <property type="component" value="Unassembled WGS sequence"/>
</dbReference>
<organism evidence="2 3">
    <name type="scientific">Mycena pura</name>
    <dbReference type="NCBI Taxonomy" id="153505"/>
    <lineage>
        <taxon>Eukaryota</taxon>
        <taxon>Fungi</taxon>
        <taxon>Dikarya</taxon>
        <taxon>Basidiomycota</taxon>
        <taxon>Agaricomycotina</taxon>
        <taxon>Agaricomycetes</taxon>
        <taxon>Agaricomycetidae</taxon>
        <taxon>Agaricales</taxon>
        <taxon>Marasmiineae</taxon>
        <taxon>Mycenaceae</taxon>
        <taxon>Mycena</taxon>
    </lineage>
</organism>
<proteinExistence type="predicted"/>